<name>A0ABU6JDA5_9BURK</name>
<dbReference type="Proteomes" id="UP001352263">
    <property type="component" value="Unassembled WGS sequence"/>
</dbReference>
<protein>
    <submittedName>
        <fullName evidence="1">DUF3445 domain-containing protein</fullName>
    </submittedName>
</protein>
<dbReference type="RefSeq" id="WP_326508310.1">
    <property type="nucleotide sequence ID" value="NZ_JAWIIV010000020.1"/>
</dbReference>
<proteinExistence type="predicted"/>
<accession>A0ABU6JDA5</accession>
<evidence type="ECO:0000313" key="1">
    <source>
        <dbReference type="EMBL" id="MEC4721624.1"/>
    </source>
</evidence>
<organism evidence="1 2">
    <name type="scientific">Noviherbaspirillum album</name>
    <dbReference type="NCBI Taxonomy" id="3080276"/>
    <lineage>
        <taxon>Bacteria</taxon>
        <taxon>Pseudomonadati</taxon>
        <taxon>Pseudomonadota</taxon>
        <taxon>Betaproteobacteria</taxon>
        <taxon>Burkholderiales</taxon>
        <taxon>Oxalobacteraceae</taxon>
        <taxon>Noviherbaspirillum</taxon>
    </lineage>
</organism>
<keyword evidence="2" id="KW-1185">Reference proteome</keyword>
<dbReference type="InterPro" id="IPR021848">
    <property type="entry name" value="HODM_asu-like"/>
</dbReference>
<dbReference type="Pfam" id="PF11927">
    <property type="entry name" value="HODM_asu-like"/>
    <property type="match status" value="2"/>
</dbReference>
<sequence length="348" mass="39600">MTLHGVYPDWLATSATLAESLRADDMVRFRAVPRTVMINAWPEDLEWLLVDRTYPEQIRYRYQLLRSRPEHVVDRLAGEAVRQAELELRDDVAAYLLQTYPAYFQRDGDLILSPLTGLAIDVGPRGADPMTAVALLASEDMLLLLPAPREGGAAYVLQSGALLFPNGWSLRSRFDDAVPPGDLEAWHEKRRRSERAARLGKTPYEIHDGHVRHYIEQFAGRVDRFFTQMQPGMRTWRRNWGMKPDGELFLHPDVIQEPPAAFSADDWGEHGYLRSEHETFAKLPRSGAVVFGIKTYLWKLSELVGNPMALEALLAASDNLAPAMVEYRAESLPAFREFLERHRPQPPT</sequence>
<gene>
    <name evidence="1" type="ORF">RY831_20870</name>
</gene>
<reference evidence="1 2" key="1">
    <citation type="submission" date="2023-10" db="EMBL/GenBank/DDBJ databases">
        <title>Noviherbaspirillum sp. CPCC 100848 genome assembly.</title>
        <authorList>
            <person name="Li X.Y."/>
            <person name="Fang X.M."/>
        </authorList>
    </citation>
    <scope>NUCLEOTIDE SEQUENCE [LARGE SCALE GENOMIC DNA]</scope>
    <source>
        <strain evidence="1 2">CPCC 100848</strain>
    </source>
</reference>
<dbReference type="EMBL" id="JAWIIV010000020">
    <property type="protein sequence ID" value="MEC4721624.1"/>
    <property type="molecule type" value="Genomic_DNA"/>
</dbReference>
<comment type="caution">
    <text evidence="1">The sequence shown here is derived from an EMBL/GenBank/DDBJ whole genome shotgun (WGS) entry which is preliminary data.</text>
</comment>
<evidence type="ECO:0000313" key="2">
    <source>
        <dbReference type="Proteomes" id="UP001352263"/>
    </source>
</evidence>